<name>A0A158AV15_9BURK</name>
<protein>
    <submittedName>
        <fullName evidence="1">Uncharacterized protein</fullName>
    </submittedName>
</protein>
<dbReference type="RefSeq" id="WP_063963499.1">
    <property type="nucleotide sequence ID" value="NZ_FCOA02000007.1"/>
</dbReference>
<keyword evidence="2" id="KW-1185">Reference proteome</keyword>
<comment type="caution">
    <text evidence="1">The sequence shown here is derived from an EMBL/GenBank/DDBJ whole genome shotgun (WGS) entry which is preliminary data.</text>
</comment>
<dbReference type="EMBL" id="FCOA02000007">
    <property type="protein sequence ID" value="SAK61841.1"/>
    <property type="molecule type" value="Genomic_DNA"/>
</dbReference>
<dbReference type="AlphaFoldDB" id="A0A158AV15"/>
<reference evidence="1" key="1">
    <citation type="submission" date="2016-01" db="EMBL/GenBank/DDBJ databases">
        <authorList>
            <person name="Peeters C."/>
        </authorList>
    </citation>
    <scope>NUCLEOTIDE SEQUENCE</scope>
    <source>
        <strain evidence="1">LMG 29322</strain>
    </source>
</reference>
<accession>A0A158AV15</accession>
<evidence type="ECO:0000313" key="1">
    <source>
        <dbReference type="EMBL" id="SAK61841.1"/>
    </source>
</evidence>
<gene>
    <name evidence="1" type="ORF">AWB79_02842</name>
</gene>
<dbReference type="STRING" id="1777140.AWB79_02842"/>
<dbReference type="OrthoDB" id="9129743at2"/>
<dbReference type="Proteomes" id="UP000054851">
    <property type="component" value="Unassembled WGS sequence"/>
</dbReference>
<organism evidence="1 2">
    <name type="scientific">Caballeronia hypogeia</name>
    <dbReference type="NCBI Taxonomy" id="1777140"/>
    <lineage>
        <taxon>Bacteria</taxon>
        <taxon>Pseudomonadati</taxon>
        <taxon>Pseudomonadota</taxon>
        <taxon>Betaproteobacteria</taxon>
        <taxon>Burkholderiales</taxon>
        <taxon>Burkholderiaceae</taxon>
        <taxon>Caballeronia</taxon>
    </lineage>
</organism>
<evidence type="ECO:0000313" key="2">
    <source>
        <dbReference type="Proteomes" id="UP000054851"/>
    </source>
</evidence>
<proteinExistence type="predicted"/>
<sequence length="148" mass="17048">MTYKGDFKDAVFPSADREARVARYRLVLIEMNLRVSAVIHLRREDRPARYQFGSEREFDVVVNRIVNTELRGVRVDSMRLVVESDQSSIEYPLDFNAADIPARRTNIQPWLDAAELRSRDIVGGRVALFVDVDAGRPAEVWLTELLRD</sequence>